<dbReference type="NCBIfam" id="NF033523">
    <property type="entry name" value="lasso_peptidase"/>
    <property type="match status" value="1"/>
</dbReference>
<dbReference type="InterPro" id="IPR053536">
    <property type="entry name" value="Lasso_peptide_isopeptidase"/>
</dbReference>
<dbReference type="InterPro" id="IPR029058">
    <property type="entry name" value="AB_hydrolase_fold"/>
</dbReference>
<protein>
    <submittedName>
        <fullName evidence="2">Dipeptidyl aminopeptidase/acylaminoacyl peptidase</fullName>
    </submittedName>
</protein>
<feature type="chain" id="PRO_5043936599" evidence="1">
    <location>
        <begin position="22"/>
        <end position="691"/>
    </location>
</feature>
<dbReference type="Pfam" id="PF07676">
    <property type="entry name" value="PD40"/>
    <property type="match status" value="1"/>
</dbReference>
<dbReference type="Gene3D" id="2.120.10.30">
    <property type="entry name" value="TolB, C-terminal domain"/>
    <property type="match status" value="1"/>
</dbReference>
<dbReference type="InterPro" id="IPR011659">
    <property type="entry name" value="WD40"/>
</dbReference>
<reference evidence="2" key="1">
    <citation type="submission" date="2023-07" db="EMBL/GenBank/DDBJ databases">
        <title>Functional and genomic diversity of the sorghum phyllosphere microbiome.</title>
        <authorList>
            <person name="Shade A."/>
        </authorList>
    </citation>
    <scope>NUCLEOTIDE SEQUENCE</scope>
    <source>
        <strain evidence="2">SORGH_AS_0908</strain>
    </source>
</reference>
<keyword evidence="2" id="KW-0378">Hydrolase</keyword>
<feature type="signal peptide" evidence="1">
    <location>
        <begin position="1"/>
        <end position="21"/>
    </location>
</feature>
<dbReference type="EMBL" id="JAUTBB010000001">
    <property type="protein sequence ID" value="MDQ1121239.1"/>
    <property type="molecule type" value="Genomic_DNA"/>
</dbReference>
<name>A0AAW8GFQ6_9GAMM</name>
<keyword evidence="2" id="KW-0031">Aminopeptidase</keyword>
<accession>A0AAW8GFQ6</accession>
<dbReference type="InterPro" id="IPR011042">
    <property type="entry name" value="6-blade_b-propeller_TolB-like"/>
</dbReference>
<dbReference type="RefSeq" id="WP_306995026.1">
    <property type="nucleotide sequence ID" value="NZ_JAUTBB010000001.1"/>
</dbReference>
<dbReference type="PROSITE" id="PS51257">
    <property type="entry name" value="PROKAR_LIPOPROTEIN"/>
    <property type="match status" value="1"/>
</dbReference>
<keyword evidence="1" id="KW-0732">Signal</keyword>
<organism evidence="2 3">
    <name type="scientific">Pseudoxanthomonas winnipegensis</name>
    <dbReference type="NCBI Taxonomy" id="2480810"/>
    <lineage>
        <taxon>Bacteria</taxon>
        <taxon>Pseudomonadati</taxon>
        <taxon>Pseudomonadota</taxon>
        <taxon>Gammaproteobacteria</taxon>
        <taxon>Lysobacterales</taxon>
        <taxon>Lysobacteraceae</taxon>
        <taxon>Pseudoxanthomonas</taxon>
    </lineage>
</organism>
<sequence>MKRLAMGLLFGVMGCVSGASAVTPRALLEVVDFGPPVLSPDGRWVAYRTELASVERNTYDTVWYVQWVEGEGLERPRRLTEGGVPLRDIAGVSLSMAPVWSPDGRWIYYRALVDGRIDVWRAAVDGAGADALTHDAADVRAFRLSEDGQTLEYSVGASRQEVEAAEQAEEARGVHVDPAVPLGQGLIRSARVDGVPATQRFATGTLVRGRLLAQTPDHWKVLHLDTGARGEGAVARPAAEGAAQEGPWRQARSDDGWLAALNRIGTQGDLLQKPGVTLSVRRPDGRVIACTVPLCVGRQFTALQWRPGRREVVTTVTDPENGGAQSILLWEVATHQVRLLAQGPGLINGGRAQDSPCGISAAWLVCVTADANQPPRLERIALDTGARTVLFEPNLALAQELSRGPAARLIHWRGSDGQAFTGQFYPPAVVAAAAPLVVNYYQCTGFVRGGVGDEWPFFSLAARGIAALCINQAPYVRTADRRYDAAISAVAGAVKTLSADGAIDCGKVGMGGLSFGSEVTLWTAFNTHLLSAASVSTPSLSSTYALLMGFAGKPLDDMLRLNWQVGTRQETPGRWRQLAPQFHVQRISAPVLFQMSEQEYLFAMDYAAPMLTEGRADMYVFPDEPHQKFQPRHKLAVYQRNVDWFRFWLQGDVDPDPGKAVQYARWREMRARHAAIAPAGAATCRRGVATR</sequence>
<dbReference type="SUPFAM" id="SSF53474">
    <property type="entry name" value="alpha/beta-Hydrolases"/>
    <property type="match status" value="1"/>
</dbReference>
<gene>
    <name evidence="2" type="ORF">QE383_003547</name>
</gene>
<evidence type="ECO:0000313" key="3">
    <source>
        <dbReference type="Proteomes" id="UP001234354"/>
    </source>
</evidence>
<evidence type="ECO:0000256" key="1">
    <source>
        <dbReference type="SAM" id="SignalP"/>
    </source>
</evidence>
<comment type="caution">
    <text evidence="2">The sequence shown here is derived from an EMBL/GenBank/DDBJ whole genome shotgun (WGS) entry which is preliminary data.</text>
</comment>
<dbReference type="SUPFAM" id="SSF82171">
    <property type="entry name" value="DPP6 N-terminal domain-like"/>
    <property type="match status" value="1"/>
</dbReference>
<dbReference type="AlphaFoldDB" id="A0AAW8GFQ6"/>
<dbReference type="Proteomes" id="UP001234354">
    <property type="component" value="Unassembled WGS sequence"/>
</dbReference>
<proteinExistence type="predicted"/>
<keyword evidence="2" id="KW-0645">Protease</keyword>
<dbReference type="Gene3D" id="3.40.50.1820">
    <property type="entry name" value="alpha/beta hydrolase"/>
    <property type="match status" value="1"/>
</dbReference>
<dbReference type="GO" id="GO:0004177">
    <property type="term" value="F:aminopeptidase activity"/>
    <property type="evidence" value="ECO:0007669"/>
    <property type="project" value="UniProtKB-KW"/>
</dbReference>
<evidence type="ECO:0000313" key="2">
    <source>
        <dbReference type="EMBL" id="MDQ1121239.1"/>
    </source>
</evidence>